<dbReference type="GO" id="GO:0003677">
    <property type="term" value="F:DNA binding"/>
    <property type="evidence" value="ECO:0007669"/>
    <property type="project" value="UniProtKB-KW"/>
</dbReference>
<dbReference type="GO" id="GO:0003723">
    <property type="term" value="F:RNA binding"/>
    <property type="evidence" value="ECO:0007669"/>
    <property type="project" value="UniProtKB-UniRule"/>
</dbReference>
<dbReference type="InterPro" id="IPR036855">
    <property type="entry name" value="Znf_CCCH_sf"/>
</dbReference>
<dbReference type="HOGENOM" id="CLU_028778_2_0_1"/>
<evidence type="ECO:0000256" key="6">
    <source>
        <dbReference type="PROSITE-ProRule" id="PRU00176"/>
    </source>
</evidence>
<protein>
    <submittedName>
        <fullName evidence="14">Putative transcription factor C3H family</fullName>
    </submittedName>
    <submittedName>
        <fullName evidence="13">RNA-binding domain CCCH-type zinc finger protein</fullName>
    </submittedName>
</protein>
<reference evidence="13 16" key="2">
    <citation type="journal article" date="2014" name="BMC Genomics">
        <title>An improved genome release (version Mt4.0) for the model legume Medicago truncatula.</title>
        <authorList>
            <person name="Tang H."/>
            <person name="Krishnakumar V."/>
            <person name="Bidwell S."/>
            <person name="Rosen B."/>
            <person name="Chan A."/>
            <person name="Zhou S."/>
            <person name="Gentzbittel L."/>
            <person name="Childs K.L."/>
            <person name="Yandell M."/>
            <person name="Gundlach H."/>
            <person name="Mayer K.F."/>
            <person name="Schwartz D.C."/>
            <person name="Town C.D."/>
        </authorList>
    </citation>
    <scope>GENOME REANNOTATION</scope>
    <source>
        <strain evidence="15 16">cv. Jemalong A17</strain>
    </source>
</reference>
<dbReference type="GO" id="GO:0008270">
    <property type="term" value="F:zinc ion binding"/>
    <property type="evidence" value="ECO:0007669"/>
    <property type="project" value="UniProtKB-KW"/>
</dbReference>
<dbReference type="PROSITE" id="PS50102">
    <property type="entry name" value="RRM"/>
    <property type="match status" value="1"/>
</dbReference>
<evidence type="ECO:0000256" key="1">
    <source>
        <dbReference type="ARBA" id="ARBA00022723"/>
    </source>
</evidence>
<dbReference type="SUPFAM" id="SSF54928">
    <property type="entry name" value="RNA-binding domain, RBD"/>
    <property type="match status" value="1"/>
</dbReference>
<dbReference type="Proteomes" id="UP000002051">
    <property type="component" value="Chromosome 5"/>
</dbReference>
<evidence type="ECO:0000313" key="16">
    <source>
        <dbReference type="Proteomes" id="UP000002051"/>
    </source>
</evidence>
<feature type="zinc finger region" description="C3H1-type" evidence="7">
    <location>
        <begin position="180"/>
        <end position="207"/>
    </location>
</feature>
<reference evidence="14" key="4">
    <citation type="journal article" date="2018" name="Nat. Plants">
        <title>Whole-genome landscape of Medicago truncatula symbiotic genes.</title>
        <authorList>
            <person name="Pecrix Y."/>
            <person name="Gamas P."/>
            <person name="Carrere S."/>
        </authorList>
    </citation>
    <scope>NUCLEOTIDE SEQUENCE</scope>
    <source>
        <tissue evidence="14">Leaves</tissue>
    </source>
</reference>
<dbReference type="PROSITE" id="PS51644">
    <property type="entry name" value="HTH_OST"/>
    <property type="match status" value="1"/>
</dbReference>
<dbReference type="Gramene" id="rna33511">
    <property type="protein sequence ID" value="RHN57920.1"/>
    <property type="gene ID" value="gene33511"/>
</dbReference>
<evidence type="ECO:0000256" key="3">
    <source>
        <dbReference type="ARBA" id="ARBA00022833"/>
    </source>
</evidence>
<dbReference type="PROSITE" id="PS50103">
    <property type="entry name" value="ZF_C3H1"/>
    <property type="match status" value="1"/>
</dbReference>
<evidence type="ECO:0000259" key="10">
    <source>
        <dbReference type="PROSITE" id="PS50102"/>
    </source>
</evidence>
<reference evidence="13 16" key="1">
    <citation type="journal article" date="2011" name="Nature">
        <title>The Medicago genome provides insight into the evolution of rhizobial symbioses.</title>
        <authorList>
            <person name="Young N.D."/>
            <person name="Debelle F."/>
            <person name="Oldroyd G.E."/>
            <person name="Geurts R."/>
            <person name="Cannon S.B."/>
            <person name="Udvardi M.K."/>
            <person name="Benedito V.A."/>
            <person name="Mayer K.F."/>
            <person name="Gouzy J."/>
            <person name="Schoof H."/>
            <person name="Van de Peer Y."/>
            <person name="Proost S."/>
            <person name="Cook D.R."/>
            <person name="Meyers B.C."/>
            <person name="Spannagl M."/>
            <person name="Cheung F."/>
            <person name="De Mita S."/>
            <person name="Krishnakumar V."/>
            <person name="Gundlach H."/>
            <person name="Zhou S."/>
            <person name="Mudge J."/>
            <person name="Bharti A.K."/>
            <person name="Murray J.D."/>
            <person name="Naoumkina M.A."/>
            <person name="Rosen B."/>
            <person name="Silverstein K.A."/>
            <person name="Tang H."/>
            <person name="Rombauts S."/>
            <person name="Zhao P.X."/>
            <person name="Zhou P."/>
            <person name="Barbe V."/>
            <person name="Bardou P."/>
            <person name="Bechner M."/>
            <person name="Bellec A."/>
            <person name="Berger A."/>
            <person name="Berges H."/>
            <person name="Bidwell S."/>
            <person name="Bisseling T."/>
            <person name="Choisne N."/>
            <person name="Couloux A."/>
            <person name="Denny R."/>
            <person name="Deshpande S."/>
            <person name="Dai X."/>
            <person name="Doyle J.J."/>
            <person name="Dudez A.M."/>
            <person name="Farmer A.D."/>
            <person name="Fouteau S."/>
            <person name="Franken C."/>
            <person name="Gibelin C."/>
            <person name="Gish J."/>
            <person name="Goldstein S."/>
            <person name="Gonzalez A.J."/>
            <person name="Green P.J."/>
            <person name="Hallab A."/>
            <person name="Hartog M."/>
            <person name="Hua A."/>
            <person name="Humphray S.J."/>
            <person name="Jeong D.H."/>
            <person name="Jing Y."/>
            <person name="Jocker A."/>
            <person name="Kenton S.M."/>
            <person name="Kim D.J."/>
            <person name="Klee K."/>
            <person name="Lai H."/>
            <person name="Lang C."/>
            <person name="Lin S."/>
            <person name="Macmil S.L."/>
            <person name="Magdelenat G."/>
            <person name="Matthews L."/>
            <person name="McCorrison J."/>
            <person name="Monaghan E.L."/>
            <person name="Mun J.H."/>
            <person name="Najar F.Z."/>
            <person name="Nicholson C."/>
            <person name="Noirot C."/>
            <person name="O'Bleness M."/>
            <person name="Paule C.R."/>
            <person name="Poulain J."/>
            <person name="Prion F."/>
            <person name="Qin B."/>
            <person name="Qu C."/>
            <person name="Retzel E.F."/>
            <person name="Riddle C."/>
            <person name="Sallet E."/>
            <person name="Samain S."/>
            <person name="Samson N."/>
            <person name="Sanders I."/>
            <person name="Saurat O."/>
            <person name="Scarpelli C."/>
            <person name="Schiex T."/>
            <person name="Segurens B."/>
            <person name="Severin A.J."/>
            <person name="Sherrier D.J."/>
            <person name="Shi R."/>
            <person name="Sims S."/>
            <person name="Singer S.R."/>
            <person name="Sinharoy S."/>
            <person name="Sterck L."/>
            <person name="Viollet A."/>
            <person name="Wang B.B."/>
            <person name="Wang K."/>
            <person name="Wang M."/>
            <person name="Wang X."/>
            <person name="Warfsmann J."/>
            <person name="Weissenbach J."/>
            <person name="White D.D."/>
            <person name="White J.D."/>
            <person name="Wiley G.B."/>
            <person name="Wincker P."/>
            <person name="Xing Y."/>
            <person name="Yang L."/>
            <person name="Yao Z."/>
            <person name="Ying F."/>
            <person name="Zhai J."/>
            <person name="Zhou L."/>
            <person name="Zuber A."/>
            <person name="Denarie J."/>
            <person name="Dixon R.A."/>
            <person name="May G.D."/>
            <person name="Schwartz D.C."/>
            <person name="Rogers J."/>
            <person name="Quetier F."/>
            <person name="Town C.D."/>
            <person name="Roe B.A."/>
        </authorList>
    </citation>
    <scope>NUCLEOTIDE SEQUENCE [LARGE SCALE GENOMIC DNA]</scope>
    <source>
        <strain evidence="13">A17</strain>
        <strain evidence="15 16">cv. Jemalong A17</strain>
    </source>
</reference>
<dbReference type="EMBL" id="PSQE01000005">
    <property type="protein sequence ID" value="RHN57920.1"/>
    <property type="molecule type" value="Genomic_DNA"/>
</dbReference>
<gene>
    <name evidence="15" type="primary">11442304</name>
    <name evidence="13" type="ordered locus">MTR_5g094700</name>
    <name evidence="14" type="ORF">MtrunA17_Chr5g0445571</name>
</gene>
<keyword evidence="2 7" id="KW-0863">Zinc-finger</keyword>
<dbReference type="InterPro" id="IPR000504">
    <property type="entry name" value="RRM_dom"/>
</dbReference>
<keyword evidence="1 7" id="KW-0479">Metal-binding</keyword>
<dbReference type="KEGG" id="mtr:11442304"/>
<evidence type="ECO:0000256" key="4">
    <source>
        <dbReference type="ARBA" id="ARBA00022884"/>
    </source>
</evidence>
<keyword evidence="5" id="KW-0238">DNA-binding</keyword>
<dbReference type="OrthoDB" id="1914176at2759"/>
<dbReference type="SMART" id="SM00360">
    <property type="entry name" value="RRM"/>
    <property type="match status" value="1"/>
</dbReference>
<evidence type="ECO:0000259" key="11">
    <source>
        <dbReference type="PROSITE" id="PS50103"/>
    </source>
</evidence>
<feature type="coiled-coil region" evidence="8">
    <location>
        <begin position="449"/>
        <end position="477"/>
    </location>
</feature>
<evidence type="ECO:0000313" key="15">
    <source>
        <dbReference type="EnsemblPlants" id="AET00677"/>
    </source>
</evidence>
<evidence type="ECO:0000256" key="2">
    <source>
        <dbReference type="ARBA" id="ARBA00022771"/>
    </source>
</evidence>
<dbReference type="FunFam" id="3.30.70.330:FF:000678">
    <property type="entry name" value="zinc finger CCCH domain-containing protein 53-like isoform X2"/>
    <property type="match status" value="1"/>
</dbReference>
<keyword evidence="8" id="KW-0175">Coiled coil</keyword>
<evidence type="ECO:0000256" key="8">
    <source>
        <dbReference type="SAM" id="Coils"/>
    </source>
</evidence>
<dbReference type="eggNOG" id="ENOG502QS3A">
    <property type="taxonomic scope" value="Eukaryota"/>
</dbReference>
<dbReference type="PANTHER" id="PTHR24009">
    <property type="entry name" value="RNA-BINDING (RRM/RBD/RNP MOTIFS)"/>
    <property type="match status" value="1"/>
</dbReference>
<evidence type="ECO:0000256" key="9">
    <source>
        <dbReference type="SAM" id="MobiDB-lite"/>
    </source>
</evidence>
<evidence type="ECO:0000313" key="14">
    <source>
        <dbReference type="EMBL" id="RHN57920.1"/>
    </source>
</evidence>
<dbReference type="Pfam" id="PF00076">
    <property type="entry name" value="RRM_1"/>
    <property type="match status" value="1"/>
</dbReference>
<dbReference type="PANTHER" id="PTHR24009:SF0">
    <property type="entry name" value="ZINC FINGER CCCH DOMAIN-CONTAINING PROTEIN 18"/>
    <property type="match status" value="1"/>
</dbReference>
<dbReference type="EMBL" id="CM001221">
    <property type="protein sequence ID" value="AET00677.2"/>
    <property type="molecule type" value="Genomic_DNA"/>
</dbReference>
<dbReference type="InterPro" id="IPR025605">
    <property type="entry name" value="OST-HTH/LOTUS_dom"/>
</dbReference>
<dbReference type="PaxDb" id="3880-AET00677"/>
<dbReference type="InterPro" id="IPR056276">
    <property type="entry name" value="AtC3H46-like_PABC-like"/>
</dbReference>
<feature type="region of interest" description="Disordered" evidence="9">
    <location>
        <begin position="512"/>
        <end position="548"/>
    </location>
</feature>
<reference evidence="15" key="3">
    <citation type="submission" date="2015-04" db="UniProtKB">
        <authorList>
            <consortium name="EnsemblPlants"/>
        </authorList>
    </citation>
    <scope>IDENTIFICATION</scope>
    <source>
        <strain evidence="15">cv. Jemalong A17</strain>
    </source>
</reference>
<dbReference type="Pfam" id="PF23182">
    <property type="entry name" value="PABC_AtC3H46"/>
    <property type="match status" value="1"/>
</dbReference>
<dbReference type="CDD" id="cd12458">
    <property type="entry name" value="RRM_AtC3H46_like"/>
    <property type="match status" value="1"/>
</dbReference>
<evidence type="ECO:0000256" key="7">
    <source>
        <dbReference type="PROSITE-ProRule" id="PRU00723"/>
    </source>
</evidence>
<dbReference type="InterPro" id="IPR000571">
    <property type="entry name" value="Znf_CCCH"/>
</dbReference>
<organism evidence="13 16">
    <name type="scientific">Medicago truncatula</name>
    <name type="common">Barrel medic</name>
    <name type="synonym">Medicago tribuloides</name>
    <dbReference type="NCBI Taxonomy" id="3880"/>
    <lineage>
        <taxon>Eukaryota</taxon>
        <taxon>Viridiplantae</taxon>
        <taxon>Streptophyta</taxon>
        <taxon>Embryophyta</taxon>
        <taxon>Tracheophyta</taxon>
        <taxon>Spermatophyta</taxon>
        <taxon>Magnoliopsida</taxon>
        <taxon>eudicotyledons</taxon>
        <taxon>Gunneridae</taxon>
        <taxon>Pentapetalae</taxon>
        <taxon>rosids</taxon>
        <taxon>fabids</taxon>
        <taxon>Fabales</taxon>
        <taxon>Fabaceae</taxon>
        <taxon>Papilionoideae</taxon>
        <taxon>50 kb inversion clade</taxon>
        <taxon>NPAAA clade</taxon>
        <taxon>Hologalegina</taxon>
        <taxon>IRL clade</taxon>
        <taxon>Trifolieae</taxon>
        <taxon>Medicago</taxon>
    </lineage>
</organism>
<evidence type="ECO:0000259" key="12">
    <source>
        <dbReference type="PROSITE" id="PS51644"/>
    </source>
</evidence>
<dbReference type="Gene3D" id="3.30.70.330">
    <property type="match status" value="1"/>
</dbReference>
<dbReference type="STRING" id="3880.G7K4G1"/>
<name>G7K4G1_MEDTR</name>
<accession>G7K4G1</accession>
<feature type="domain" description="C3H1-type" evidence="11">
    <location>
        <begin position="180"/>
        <end position="207"/>
    </location>
</feature>
<dbReference type="InterPro" id="IPR012677">
    <property type="entry name" value="Nucleotide-bd_a/b_plait_sf"/>
</dbReference>
<dbReference type="InterPro" id="IPR034365">
    <property type="entry name" value="AtC3H46-like_RRM"/>
</dbReference>
<dbReference type="SUPFAM" id="SSF90229">
    <property type="entry name" value="CCCH zinc finger"/>
    <property type="match status" value="1"/>
</dbReference>
<keyword evidence="4 6" id="KW-0694">RNA-binding</keyword>
<evidence type="ECO:0000256" key="5">
    <source>
        <dbReference type="ARBA" id="ARBA00023125"/>
    </source>
</evidence>
<feature type="compositionally biased region" description="Low complexity" evidence="9">
    <location>
        <begin position="514"/>
        <end position="523"/>
    </location>
</feature>
<evidence type="ECO:0000313" key="13">
    <source>
        <dbReference type="EMBL" id="AET00677.2"/>
    </source>
</evidence>
<dbReference type="Proteomes" id="UP000265566">
    <property type="component" value="Chromosome 5"/>
</dbReference>
<sequence>MDISEYTRIVFDKIQKFEPENARKIIGYLLLQDNGEQEMARLASCPDHIIGEVVFKALQMLAVNSTMMPIPPPNVNPQQGLSHFPALSPSSPLNFQVPSSYWDPQSTSNANPEFTGMNYMDSLVELQKQTQLLSLENHLDHVNTGTRGLVVNEYNNGLDSSAVNFGGKATKRFSNSSMSEFPLKICHYFSKGYCRHGGNCRYFHGQVPHESFSHMHGNNDNTSNEDPVISPGSLAQIESEIIELLKQRRGNPMSIASLPMAYYDKYKKVLQAHGYLTESQRHGKSGYSLTKLLARLNSIRLIDRPHGQHAVVLAEDAPKYIQKGDSVQNISASRQIYLTFPADSTFTEEDVAEYFNAFGYVEDVRIPCQQKRMFGFVTFADPETVRMILDKGNPHYVRGSRVLVKPYREKTKVVERRYHDRMEHSVCCPHHFANIDSELDSIPRSYGNHRSLSRQLMEEQEQAFELQRRRLAQLQFTRRPFPISPHFGFPMDALRVPDDHFNFQAVEPLNHALNNNTKNTDTDSSGGNSNEGLNLPDSPFAFPMENDK</sequence>
<proteinExistence type="predicted"/>
<dbReference type="AlphaFoldDB" id="G7K4G1"/>
<feature type="domain" description="HTH OST-type" evidence="12">
    <location>
        <begin position="233"/>
        <end position="316"/>
    </location>
</feature>
<keyword evidence="3 7" id="KW-0862">Zinc</keyword>
<feature type="domain" description="RRM" evidence="10">
    <location>
        <begin position="334"/>
        <end position="409"/>
    </location>
</feature>
<dbReference type="EnsemblPlants" id="AET00677">
    <property type="protein sequence ID" value="AET00677"/>
    <property type="gene ID" value="MTR_5g094700"/>
</dbReference>
<dbReference type="InterPro" id="IPR035979">
    <property type="entry name" value="RBD_domain_sf"/>
</dbReference>
<accession>A0A0C3XUI8</accession>
<keyword evidence="16" id="KW-1185">Reference proteome</keyword>